<reference evidence="2 3" key="1">
    <citation type="submission" date="2019-04" db="EMBL/GenBank/DDBJ databases">
        <authorList>
            <person name="Van Vliet M D."/>
        </authorList>
    </citation>
    <scope>NUCLEOTIDE SEQUENCE [LARGE SCALE GENOMIC DNA]</scope>
    <source>
        <strain evidence="2 3">F1</strain>
    </source>
</reference>
<evidence type="ECO:0000256" key="1">
    <source>
        <dbReference type="SAM" id="SignalP"/>
    </source>
</evidence>
<name>A0A6C2UCV1_PONDE</name>
<dbReference type="SUPFAM" id="SSF81901">
    <property type="entry name" value="HCP-like"/>
    <property type="match status" value="3"/>
</dbReference>
<feature type="signal peptide" evidence="1">
    <location>
        <begin position="1"/>
        <end position="22"/>
    </location>
</feature>
<accession>A0A6C2UCV1</accession>
<dbReference type="InterPro" id="IPR050767">
    <property type="entry name" value="Sel1_AlgK"/>
</dbReference>
<keyword evidence="3" id="KW-1185">Reference proteome</keyword>
<dbReference type="SMART" id="SM00671">
    <property type="entry name" value="SEL1"/>
    <property type="match status" value="8"/>
</dbReference>
<dbReference type="Proteomes" id="UP000366872">
    <property type="component" value="Unassembled WGS sequence"/>
</dbReference>
<protein>
    <submittedName>
        <fullName evidence="2">Secretory immunoglobulin A-binding protein EsiB</fullName>
    </submittedName>
</protein>
<sequence>MKKTAFLIATIALLGLPLLSFAADDIATLQQKAERGDAEAQCSLGSLYYEGSGVLQSYEDAAKWYQLSATQGNAEAQFLLGLCYSLGSGVPKSKELAGEWWHKAAEQGHERARDWWDINFGNEKEFYARTFADPEAAEKQISSIAERIGALNRQELFTAAENGDPEAQYELAGLYRDGKVFEKDRDKAIKWYRLAAAQQHKEALFALGLIYSTSMQGGDESEATVYFKQAAEAGHTVARRMMGAFCYEGSLVPQDYKKGARWFHLAALDGDMLSQHCIGLAYLYGKGVPQNSSKATAWFIKAAEQGDVKSQRFLGHIYRDEKTAAGISQNYTEAIRWYLKAAEQDDLEAQMGLILIFSELEEFDKAIPFAEKLARKGVKEAQYLLGSAYAFGKGGLKKDLVQAYAWLNVSAALGHEGAAELRSECAIEMSIAQLEEAQRISKEYYKKYAHPIDY</sequence>
<dbReference type="PANTHER" id="PTHR11102:SF160">
    <property type="entry name" value="ERAD-ASSOCIATED E3 UBIQUITIN-PROTEIN LIGASE COMPONENT HRD3"/>
    <property type="match status" value="1"/>
</dbReference>
<proteinExistence type="predicted"/>
<feature type="chain" id="PRO_5025536118" evidence="1">
    <location>
        <begin position="23"/>
        <end position="454"/>
    </location>
</feature>
<keyword evidence="1" id="KW-0732">Signal</keyword>
<dbReference type="RefSeq" id="WP_168442665.1">
    <property type="nucleotide sequence ID" value="NZ_CAAHFG010000004.1"/>
</dbReference>
<gene>
    <name evidence="2" type="primary">esiB_9</name>
    <name evidence="2" type="ORF">PDESU_05800</name>
</gene>
<evidence type="ECO:0000313" key="2">
    <source>
        <dbReference type="EMBL" id="VGO17204.1"/>
    </source>
</evidence>
<dbReference type="InterPro" id="IPR006597">
    <property type="entry name" value="Sel1-like"/>
</dbReference>
<evidence type="ECO:0000313" key="3">
    <source>
        <dbReference type="Proteomes" id="UP000366872"/>
    </source>
</evidence>
<dbReference type="Pfam" id="PF08238">
    <property type="entry name" value="Sel1"/>
    <property type="match status" value="8"/>
</dbReference>
<organism evidence="2 3">
    <name type="scientific">Pontiella desulfatans</name>
    <dbReference type="NCBI Taxonomy" id="2750659"/>
    <lineage>
        <taxon>Bacteria</taxon>
        <taxon>Pseudomonadati</taxon>
        <taxon>Kiritimatiellota</taxon>
        <taxon>Kiritimatiellia</taxon>
        <taxon>Kiritimatiellales</taxon>
        <taxon>Pontiellaceae</taxon>
        <taxon>Pontiella</taxon>
    </lineage>
</organism>
<dbReference type="InterPro" id="IPR011990">
    <property type="entry name" value="TPR-like_helical_dom_sf"/>
</dbReference>
<dbReference type="PANTHER" id="PTHR11102">
    <property type="entry name" value="SEL-1-LIKE PROTEIN"/>
    <property type="match status" value="1"/>
</dbReference>
<dbReference type="AlphaFoldDB" id="A0A6C2UCV1"/>
<dbReference type="EMBL" id="CAAHFG010000004">
    <property type="protein sequence ID" value="VGO17204.1"/>
    <property type="molecule type" value="Genomic_DNA"/>
</dbReference>
<dbReference type="Gene3D" id="1.25.40.10">
    <property type="entry name" value="Tetratricopeptide repeat domain"/>
    <property type="match status" value="4"/>
</dbReference>